<evidence type="ECO:0000313" key="2">
    <source>
        <dbReference type="Proteomes" id="UP000308600"/>
    </source>
</evidence>
<name>A0ACD3BA83_9AGAR</name>
<keyword evidence="2" id="KW-1185">Reference proteome</keyword>
<dbReference type="Proteomes" id="UP000308600">
    <property type="component" value="Unassembled WGS sequence"/>
</dbReference>
<organism evidence="1 2">
    <name type="scientific">Pluteus cervinus</name>
    <dbReference type="NCBI Taxonomy" id="181527"/>
    <lineage>
        <taxon>Eukaryota</taxon>
        <taxon>Fungi</taxon>
        <taxon>Dikarya</taxon>
        <taxon>Basidiomycota</taxon>
        <taxon>Agaricomycotina</taxon>
        <taxon>Agaricomycetes</taxon>
        <taxon>Agaricomycetidae</taxon>
        <taxon>Agaricales</taxon>
        <taxon>Pluteineae</taxon>
        <taxon>Pluteaceae</taxon>
        <taxon>Pluteus</taxon>
    </lineage>
</organism>
<proteinExistence type="predicted"/>
<sequence>MLPAQRNKIDLSKLSDQEKVLISKYGKLPTHKNVLMKMQKERKYFDSGDYALSKAGVAPQSNVGTAIPNPENIPHASASSSPGAHVLVGSPTNPTSPMNKESGLSQSQTTDVEMETESTEPEPEKAKEGEPEITTSTPAVVPILSAPVPPAPVEEKTVVDVEVEQVVVEQAQQPLTITTTTTETSTETAMETTPDSDAK</sequence>
<reference evidence="1 2" key="1">
    <citation type="journal article" date="2019" name="Nat. Ecol. Evol.">
        <title>Megaphylogeny resolves global patterns of mushroom evolution.</title>
        <authorList>
            <person name="Varga T."/>
            <person name="Krizsan K."/>
            <person name="Foldi C."/>
            <person name="Dima B."/>
            <person name="Sanchez-Garcia M."/>
            <person name="Sanchez-Ramirez S."/>
            <person name="Szollosi G.J."/>
            <person name="Szarkandi J.G."/>
            <person name="Papp V."/>
            <person name="Albert L."/>
            <person name="Andreopoulos W."/>
            <person name="Angelini C."/>
            <person name="Antonin V."/>
            <person name="Barry K.W."/>
            <person name="Bougher N.L."/>
            <person name="Buchanan P."/>
            <person name="Buyck B."/>
            <person name="Bense V."/>
            <person name="Catcheside P."/>
            <person name="Chovatia M."/>
            <person name="Cooper J."/>
            <person name="Damon W."/>
            <person name="Desjardin D."/>
            <person name="Finy P."/>
            <person name="Geml J."/>
            <person name="Haridas S."/>
            <person name="Hughes K."/>
            <person name="Justo A."/>
            <person name="Karasinski D."/>
            <person name="Kautmanova I."/>
            <person name="Kiss B."/>
            <person name="Kocsube S."/>
            <person name="Kotiranta H."/>
            <person name="LaButti K.M."/>
            <person name="Lechner B.E."/>
            <person name="Liimatainen K."/>
            <person name="Lipzen A."/>
            <person name="Lukacs Z."/>
            <person name="Mihaltcheva S."/>
            <person name="Morgado L.N."/>
            <person name="Niskanen T."/>
            <person name="Noordeloos M.E."/>
            <person name="Ohm R.A."/>
            <person name="Ortiz-Santana B."/>
            <person name="Ovrebo C."/>
            <person name="Racz N."/>
            <person name="Riley R."/>
            <person name="Savchenko A."/>
            <person name="Shiryaev A."/>
            <person name="Soop K."/>
            <person name="Spirin V."/>
            <person name="Szebenyi C."/>
            <person name="Tomsovsky M."/>
            <person name="Tulloss R.E."/>
            <person name="Uehling J."/>
            <person name="Grigoriev I.V."/>
            <person name="Vagvolgyi C."/>
            <person name="Papp T."/>
            <person name="Martin F.M."/>
            <person name="Miettinen O."/>
            <person name="Hibbett D.S."/>
            <person name="Nagy L.G."/>
        </authorList>
    </citation>
    <scope>NUCLEOTIDE SEQUENCE [LARGE SCALE GENOMIC DNA]</scope>
    <source>
        <strain evidence="1 2">NL-1719</strain>
    </source>
</reference>
<protein>
    <submittedName>
        <fullName evidence="1">Uncharacterized protein</fullName>
    </submittedName>
</protein>
<dbReference type="EMBL" id="ML208266">
    <property type="protein sequence ID" value="TFK74751.1"/>
    <property type="molecule type" value="Genomic_DNA"/>
</dbReference>
<accession>A0ACD3BA83</accession>
<evidence type="ECO:0000313" key="1">
    <source>
        <dbReference type="EMBL" id="TFK74751.1"/>
    </source>
</evidence>
<gene>
    <name evidence="1" type="ORF">BDN72DRAFT_892774</name>
</gene>